<evidence type="ECO:0000313" key="2">
    <source>
        <dbReference type="Proteomes" id="UP000762676"/>
    </source>
</evidence>
<dbReference type="Proteomes" id="UP000762676">
    <property type="component" value="Unassembled WGS sequence"/>
</dbReference>
<proteinExistence type="predicted"/>
<organism evidence="1 2">
    <name type="scientific">Elysia marginata</name>
    <dbReference type="NCBI Taxonomy" id="1093978"/>
    <lineage>
        <taxon>Eukaryota</taxon>
        <taxon>Metazoa</taxon>
        <taxon>Spiralia</taxon>
        <taxon>Lophotrochozoa</taxon>
        <taxon>Mollusca</taxon>
        <taxon>Gastropoda</taxon>
        <taxon>Heterobranchia</taxon>
        <taxon>Euthyneura</taxon>
        <taxon>Panpulmonata</taxon>
        <taxon>Sacoglossa</taxon>
        <taxon>Placobranchoidea</taxon>
        <taxon>Plakobranchidae</taxon>
        <taxon>Elysia</taxon>
    </lineage>
</organism>
<dbReference type="EMBL" id="BMAT01008308">
    <property type="protein sequence ID" value="GFR82050.1"/>
    <property type="molecule type" value="Genomic_DNA"/>
</dbReference>
<dbReference type="GO" id="GO:0000049">
    <property type="term" value="F:tRNA binding"/>
    <property type="evidence" value="ECO:0007669"/>
    <property type="project" value="InterPro"/>
</dbReference>
<reference evidence="1 2" key="1">
    <citation type="journal article" date="2021" name="Elife">
        <title>Chloroplast acquisition without the gene transfer in kleptoplastic sea slugs, Plakobranchus ocellatus.</title>
        <authorList>
            <person name="Maeda T."/>
            <person name="Takahashi S."/>
            <person name="Yoshida T."/>
            <person name="Shimamura S."/>
            <person name="Takaki Y."/>
            <person name="Nagai Y."/>
            <person name="Toyoda A."/>
            <person name="Suzuki Y."/>
            <person name="Arimoto A."/>
            <person name="Ishii H."/>
            <person name="Satoh N."/>
            <person name="Nishiyama T."/>
            <person name="Hasebe M."/>
            <person name="Maruyama T."/>
            <person name="Minagawa J."/>
            <person name="Obokata J."/>
            <person name="Shigenobu S."/>
        </authorList>
    </citation>
    <scope>NUCLEOTIDE SEQUENCE [LARGE SCALE GENOMIC DNA]</scope>
</reference>
<dbReference type="InterPro" id="IPR019407">
    <property type="entry name" value="CTU2"/>
</dbReference>
<dbReference type="GO" id="GO:0002098">
    <property type="term" value="P:tRNA wobble uridine modification"/>
    <property type="evidence" value="ECO:0007669"/>
    <property type="project" value="InterPro"/>
</dbReference>
<evidence type="ECO:0000313" key="1">
    <source>
        <dbReference type="EMBL" id="GFR82050.1"/>
    </source>
</evidence>
<accession>A0AAV4GAJ0</accession>
<sequence length="134" mass="14766">MSCFRTSGKLGSPDVKRTDQCIFCQSPLDTDVGKNSALGAVLFSQHLSRPSMVIHNGEKAGSEEKVPCSSSTDTPVFSMNNLKEAMCYGCRLSLHDFDGEVSMLPTFISKRAIPSIRERQREELTGFLLDEDAE</sequence>
<name>A0AAV4GAJ0_9GAST</name>
<protein>
    <submittedName>
        <fullName evidence="1">Cytoplasmic tRNA 2-thiolation protein 2</fullName>
    </submittedName>
</protein>
<dbReference type="AlphaFoldDB" id="A0AAV4GAJ0"/>
<gene>
    <name evidence="1" type="ORF">ElyMa_004087600</name>
</gene>
<dbReference type="GO" id="GO:0034227">
    <property type="term" value="P:tRNA thio-modification"/>
    <property type="evidence" value="ECO:0007669"/>
    <property type="project" value="InterPro"/>
</dbReference>
<dbReference type="Pfam" id="PF10288">
    <property type="entry name" value="CTU2"/>
    <property type="match status" value="1"/>
</dbReference>
<keyword evidence="2" id="KW-1185">Reference proteome</keyword>
<comment type="caution">
    <text evidence="1">The sequence shown here is derived from an EMBL/GenBank/DDBJ whole genome shotgun (WGS) entry which is preliminary data.</text>
</comment>